<gene>
    <name evidence="2" type="ORF">SAMN05216199_0586</name>
</gene>
<reference evidence="3" key="1">
    <citation type="submission" date="2016-10" db="EMBL/GenBank/DDBJ databases">
        <authorList>
            <person name="Varghese N."/>
            <person name="Submissions S."/>
        </authorList>
    </citation>
    <scope>NUCLEOTIDE SEQUENCE [LARGE SCALE GENOMIC DNA]</scope>
    <source>
        <strain evidence="3">CGMCC 1.6963</strain>
    </source>
</reference>
<dbReference type="OrthoDB" id="4509614at2"/>
<dbReference type="InterPro" id="IPR027417">
    <property type="entry name" value="P-loop_NTPase"/>
</dbReference>
<sequence length="553" mass="61870">MGARALPEAPKFATESEREVWQRLVDQLRPEDVVLANVRLTDQRKDHEIDLVALLPGAGVVVVEVKGGSVWVKDGQWTQSRGSGTKRIDPVDQARTNLYALRQYIEADPRWRNSSRSRIRWGHTVVLPYSDVHDDFCMPDCPRWAVHGRDDQDDLAGRVWDIPTQQEGGHRVPDADDVELIIEILRGRHLPAYDPASVADDREREADRLTAEQATLLKVTRLLSRVEVRGGAGSGKTVLALTQAKELTRGSHDRPAQRVALVCYSIGLAEYFKREVALAPRKHRPAFVGTFHELGRSWGAPDGSREDSAFWEHELPETMAALADQLPAGQRFDSVIVDEAQDFADLWWRPLLQSLKDEETGGLYLYSDENQRIFARFGQPPVPLVPLVLDHNLRNTRQIAQSFGPLAPMRMTLRGGDGADVRFVATSADDAVSAADDEVEKLLGDGWQPQHVALITTGKRHPIQVERAEGTDQRDYWRSFWENDDVFYGHVLGCKGLERRAVVLCVNQGEVTDRSRERLYVGMSRATDVLVVVGDPAVVREMGGDQVAARLGL</sequence>
<evidence type="ECO:0000259" key="1">
    <source>
        <dbReference type="Pfam" id="PF08378"/>
    </source>
</evidence>
<evidence type="ECO:0000313" key="3">
    <source>
        <dbReference type="Proteomes" id="UP000199019"/>
    </source>
</evidence>
<dbReference type="GO" id="GO:0033202">
    <property type="term" value="C:DNA helicase complex"/>
    <property type="evidence" value="ECO:0007669"/>
    <property type="project" value="TreeGrafter"/>
</dbReference>
<name>A0A1H9XV71_9MICO</name>
<dbReference type="SUPFAM" id="SSF52540">
    <property type="entry name" value="P-loop containing nucleoside triphosphate hydrolases"/>
    <property type="match status" value="1"/>
</dbReference>
<dbReference type="Gene3D" id="3.40.50.300">
    <property type="entry name" value="P-loop containing nucleotide triphosphate hydrolases"/>
    <property type="match status" value="2"/>
</dbReference>
<dbReference type="AlphaFoldDB" id="A0A1H9XV71"/>
<dbReference type="RefSeq" id="WP_091763366.1">
    <property type="nucleotide sequence ID" value="NZ_FOHB01000017.1"/>
</dbReference>
<dbReference type="STRING" id="587636.SAMN05216199_0586"/>
<evidence type="ECO:0000313" key="2">
    <source>
        <dbReference type="EMBL" id="SES50026.1"/>
    </source>
</evidence>
<proteinExistence type="predicted"/>
<dbReference type="EMBL" id="FOHB01000017">
    <property type="protein sequence ID" value="SES50026.1"/>
    <property type="molecule type" value="Genomic_DNA"/>
</dbReference>
<organism evidence="2 3">
    <name type="scientific">Pedococcus cremeus</name>
    <dbReference type="NCBI Taxonomy" id="587636"/>
    <lineage>
        <taxon>Bacteria</taxon>
        <taxon>Bacillati</taxon>
        <taxon>Actinomycetota</taxon>
        <taxon>Actinomycetes</taxon>
        <taxon>Micrococcales</taxon>
        <taxon>Intrasporangiaceae</taxon>
        <taxon>Pedococcus</taxon>
    </lineage>
</organism>
<dbReference type="InterPro" id="IPR011528">
    <property type="entry name" value="NERD"/>
</dbReference>
<dbReference type="PANTHER" id="PTHR11070:SF50">
    <property type="entry name" value="SUPERFAMILY I DNA AND RNA HELICASE"/>
    <property type="match status" value="1"/>
</dbReference>
<protein>
    <submittedName>
        <fullName evidence="2">Nuclease-related domain-containing protein</fullName>
    </submittedName>
</protein>
<dbReference type="GO" id="GO:0005829">
    <property type="term" value="C:cytosol"/>
    <property type="evidence" value="ECO:0007669"/>
    <property type="project" value="TreeGrafter"/>
</dbReference>
<dbReference type="GO" id="GO:0000725">
    <property type="term" value="P:recombinational repair"/>
    <property type="evidence" value="ECO:0007669"/>
    <property type="project" value="TreeGrafter"/>
</dbReference>
<accession>A0A1H9XV71</accession>
<dbReference type="Proteomes" id="UP000199019">
    <property type="component" value="Unassembled WGS sequence"/>
</dbReference>
<dbReference type="GO" id="GO:0043138">
    <property type="term" value="F:3'-5' DNA helicase activity"/>
    <property type="evidence" value="ECO:0007669"/>
    <property type="project" value="TreeGrafter"/>
</dbReference>
<dbReference type="GO" id="GO:0003677">
    <property type="term" value="F:DNA binding"/>
    <property type="evidence" value="ECO:0007669"/>
    <property type="project" value="InterPro"/>
</dbReference>
<dbReference type="Pfam" id="PF08378">
    <property type="entry name" value="NERD"/>
    <property type="match status" value="1"/>
</dbReference>
<dbReference type="GO" id="GO:0005524">
    <property type="term" value="F:ATP binding"/>
    <property type="evidence" value="ECO:0007669"/>
    <property type="project" value="InterPro"/>
</dbReference>
<keyword evidence="3" id="KW-1185">Reference proteome</keyword>
<dbReference type="PANTHER" id="PTHR11070">
    <property type="entry name" value="UVRD / RECB / PCRA DNA HELICASE FAMILY MEMBER"/>
    <property type="match status" value="1"/>
</dbReference>
<dbReference type="InterPro" id="IPR000212">
    <property type="entry name" value="DNA_helicase_UvrD/REP"/>
</dbReference>
<feature type="domain" description="NERD" evidence="1">
    <location>
        <begin position="15"/>
        <end position="110"/>
    </location>
</feature>